<gene>
    <name evidence="1" type="ORF">GCM10022287_09210</name>
</gene>
<dbReference type="EMBL" id="BAABBW010000001">
    <property type="protein sequence ID" value="GAA4170774.1"/>
    <property type="molecule type" value="Genomic_DNA"/>
</dbReference>
<dbReference type="Gene3D" id="3.30.1120.70">
    <property type="match status" value="1"/>
</dbReference>
<evidence type="ECO:0000313" key="1">
    <source>
        <dbReference type="EMBL" id="GAA4170774.1"/>
    </source>
</evidence>
<dbReference type="Gene3D" id="3.40.140.120">
    <property type="match status" value="1"/>
</dbReference>
<dbReference type="RefSeq" id="WP_344752098.1">
    <property type="nucleotide sequence ID" value="NZ_BAABBW010000001.1"/>
</dbReference>
<keyword evidence="2" id="KW-1185">Reference proteome</keyword>
<dbReference type="Proteomes" id="UP001501079">
    <property type="component" value="Unassembled WGS sequence"/>
</dbReference>
<evidence type="ECO:0008006" key="3">
    <source>
        <dbReference type="Google" id="ProtNLM"/>
    </source>
</evidence>
<sequence length="352" mass="38659">MAFLDRFKTAAALLDPMVGALPNPTVAVSPWATGELSPILAAAELAQIKAPRIMTRMEAMKVPAVAKGRAIMHAIIADAPLRAYNDQGSLPNQPTWLYRSDNGISPYLRMTNILDDIYFNEASVLAVRRSTADESILDAVNVPYDRWRVQDGVIFVDDKPAASDQVIYIPGPFPGLLAIAADTLRAARDTDLAWMKRVKSPIPATVIQETEDMGGMDNDEATAYTKAAATALRDSDVPLFFLPAYLKADFATAQVTTDLFESGRNAIRIDIANFINFPTSLLDGTVSEASLTYSTQEGRRNEVFDYSIRYWKNPIEQALSLDNVVPRGQRVRFDFSDTFTTTPSPTGPAEQD</sequence>
<protein>
    <recommendedName>
        <fullName evidence="3">Phage portal protein</fullName>
    </recommendedName>
</protein>
<evidence type="ECO:0000313" key="2">
    <source>
        <dbReference type="Proteomes" id="UP001501079"/>
    </source>
</evidence>
<comment type="caution">
    <text evidence="1">The sequence shown here is derived from an EMBL/GenBank/DDBJ whole genome shotgun (WGS) entry which is preliminary data.</text>
</comment>
<reference evidence="2" key="1">
    <citation type="journal article" date="2019" name="Int. J. Syst. Evol. Microbiol.">
        <title>The Global Catalogue of Microorganisms (GCM) 10K type strain sequencing project: providing services to taxonomists for standard genome sequencing and annotation.</title>
        <authorList>
            <consortium name="The Broad Institute Genomics Platform"/>
            <consortium name="The Broad Institute Genome Sequencing Center for Infectious Disease"/>
            <person name="Wu L."/>
            <person name="Ma J."/>
        </authorList>
    </citation>
    <scope>NUCLEOTIDE SEQUENCE [LARGE SCALE GENOMIC DNA]</scope>
    <source>
        <strain evidence="2">JCM 17591</strain>
    </source>
</reference>
<dbReference type="Gene3D" id="1.20.1270.210">
    <property type="match status" value="1"/>
</dbReference>
<accession>A0ABP7ZV89</accession>
<proteinExistence type="predicted"/>
<organism evidence="1 2">
    <name type="scientific">Gryllotalpicola koreensis</name>
    <dbReference type="NCBI Taxonomy" id="993086"/>
    <lineage>
        <taxon>Bacteria</taxon>
        <taxon>Bacillati</taxon>
        <taxon>Actinomycetota</taxon>
        <taxon>Actinomycetes</taxon>
        <taxon>Micrococcales</taxon>
        <taxon>Microbacteriaceae</taxon>
        <taxon>Gryllotalpicola</taxon>
    </lineage>
</organism>
<name>A0ABP7ZV89_9MICO</name>